<comment type="function">
    <text evidence="2 15">Catalyzes the phosphorylation of D-fructose 6-phosphate to fructose 1,6-bisphosphate by ATP, the first committing step of glycolysis.</text>
</comment>
<dbReference type="GO" id="GO:0030388">
    <property type="term" value="P:fructose 1,6-bisphosphate metabolic process"/>
    <property type="evidence" value="ECO:0007669"/>
    <property type="project" value="TreeGrafter"/>
</dbReference>
<dbReference type="PIRSF" id="PIRSF000532">
    <property type="entry name" value="ATP_PFK_prok"/>
    <property type="match status" value="1"/>
</dbReference>
<dbReference type="InterPro" id="IPR022953">
    <property type="entry name" value="ATP_PFK"/>
</dbReference>
<accession>A0A9D1NA35</accession>
<evidence type="ECO:0000256" key="10">
    <source>
        <dbReference type="ARBA" id="ARBA00022777"/>
    </source>
</evidence>
<dbReference type="GO" id="GO:0046872">
    <property type="term" value="F:metal ion binding"/>
    <property type="evidence" value="ECO:0007669"/>
    <property type="project" value="UniProtKB-KW"/>
</dbReference>
<feature type="binding site" evidence="15">
    <location>
        <begin position="80"/>
        <end position="81"/>
    </location>
    <ligand>
        <name>ATP</name>
        <dbReference type="ChEBI" id="CHEBI:30616"/>
    </ligand>
</feature>
<dbReference type="PANTHER" id="PTHR13697">
    <property type="entry name" value="PHOSPHOFRUCTOKINASE"/>
    <property type="match status" value="1"/>
</dbReference>
<dbReference type="NCBIfam" id="TIGR02482">
    <property type="entry name" value="PFKA_ATP"/>
    <property type="match status" value="1"/>
</dbReference>
<gene>
    <name evidence="15 17" type="primary">pfkA</name>
    <name evidence="17" type="ORF">IAC73_02805</name>
</gene>
<keyword evidence="10 15" id="KW-0418">Kinase</keyword>
<evidence type="ECO:0000259" key="16">
    <source>
        <dbReference type="Pfam" id="PF00365"/>
    </source>
</evidence>
<feature type="binding site" description="in other chain" evidence="15">
    <location>
        <begin position="178"/>
        <end position="180"/>
    </location>
    <ligand>
        <name>substrate</name>
        <note>ligand shared between dimeric partners</note>
    </ligand>
</feature>
<dbReference type="InterPro" id="IPR012828">
    <property type="entry name" value="PFKA_ATP_prok"/>
</dbReference>
<dbReference type="GO" id="GO:0005945">
    <property type="term" value="C:6-phosphofructokinase complex"/>
    <property type="evidence" value="ECO:0007669"/>
    <property type="project" value="TreeGrafter"/>
</dbReference>
<feature type="binding site" evidence="15">
    <location>
        <begin position="110"/>
        <end position="113"/>
    </location>
    <ligand>
        <name>ATP</name>
        <dbReference type="ChEBI" id="CHEBI:30616"/>
    </ligand>
</feature>
<keyword evidence="6 15" id="KW-0021">Allosteric enzyme</keyword>
<keyword evidence="7 15" id="KW-0808">Transferase</keyword>
<dbReference type="InterPro" id="IPR000023">
    <property type="entry name" value="Phosphofructokinase_dom"/>
</dbReference>
<feature type="binding site" description="in other chain" evidence="15">
    <location>
        <position position="220"/>
    </location>
    <ligand>
        <name>ADP</name>
        <dbReference type="ChEBI" id="CHEBI:456216"/>
        <note>allosteric activator; ligand shared between dimeric partners</note>
    </ligand>
</feature>
<comment type="caution">
    <text evidence="17">The sequence shown here is derived from an EMBL/GenBank/DDBJ whole genome shotgun (WGS) entry which is preliminary data.</text>
</comment>
<proteinExistence type="inferred from homology"/>
<evidence type="ECO:0000256" key="15">
    <source>
        <dbReference type="HAMAP-Rule" id="MF_00339"/>
    </source>
</evidence>
<sequence>MAKNTSENGKKLAILTSGGDSSGMNACIRTAVRSAMNKGYEVYGVRHGYVGLMNDDIFQMQYSSVSNCVHTGGTILRTGRTDEFKKISVQKEAAKNLTKRGVNNLIVIGGDGSFRGIEDLHQNTPLNVIGVPGTIDNDMGYTDYTIGFDTACNTVLDAMLKLRDTITSHDRIMILEVMGRHCGDIALKTAVAGGAEYVIVPEAPADVDAIAASVKKGFDKGKTSTIIVLAEGRNDLKDELREKVKQATGRTVNHVALSYIQRGGTPSMFDRVLASRMASRAVELIECGQSGRVVGVRGSDIIDMNVIEALACEKKFDDRLYALATSISK</sequence>
<dbReference type="PRINTS" id="PR00476">
    <property type="entry name" value="PHFRCTKINASE"/>
</dbReference>
<dbReference type="GO" id="GO:0048029">
    <property type="term" value="F:monosaccharide binding"/>
    <property type="evidence" value="ECO:0007669"/>
    <property type="project" value="TreeGrafter"/>
</dbReference>
<evidence type="ECO:0000256" key="7">
    <source>
        <dbReference type="ARBA" id="ARBA00022679"/>
    </source>
</evidence>
<dbReference type="PANTHER" id="PTHR13697:SF4">
    <property type="entry name" value="ATP-DEPENDENT 6-PHOSPHOFRUCTOKINASE"/>
    <property type="match status" value="1"/>
</dbReference>
<dbReference type="Proteomes" id="UP000886857">
    <property type="component" value="Unassembled WGS sequence"/>
</dbReference>
<comment type="cofactor">
    <cofactor evidence="1 15">
        <name>Mg(2+)</name>
        <dbReference type="ChEBI" id="CHEBI:18420"/>
    </cofactor>
</comment>
<comment type="subunit">
    <text evidence="15">Homotetramer.</text>
</comment>
<evidence type="ECO:0000256" key="5">
    <source>
        <dbReference type="ARBA" id="ARBA00022490"/>
    </source>
</evidence>
<dbReference type="Pfam" id="PF00365">
    <property type="entry name" value="PFK"/>
    <property type="match status" value="1"/>
</dbReference>
<comment type="activity regulation">
    <text evidence="15">Allosterically activated by ADP and other diphosphonucleosides, and allosterically inhibited by phosphoenolpyruvate.</text>
</comment>
<dbReference type="GO" id="GO:0061621">
    <property type="term" value="P:canonical glycolysis"/>
    <property type="evidence" value="ECO:0007669"/>
    <property type="project" value="TreeGrafter"/>
</dbReference>
<reference evidence="17" key="2">
    <citation type="journal article" date="2021" name="PeerJ">
        <title>Extensive microbial diversity within the chicken gut microbiome revealed by metagenomics and culture.</title>
        <authorList>
            <person name="Gilroy R."/>
            <person name="Ravi A."/>
            <person name="Getino M."/>
            <person name="Pursley I."/>
            <person name="Horton D.L."/>
            <person name="Alikhan N.F."/>
            <person name="Baker D."/>
            <person name="Gharbi K."/>
            <person name="Hall N."/>
            <person name="Watson M."/>
            <person name="Adriaenssens E.M."/>
            <person name="Foster-Nyarko E."/>
            <person name="Jarju S."/>
            <person name="Secka A."/>
            <person name="Antonio M."/>
            <person name="Oren A."/>
            <person name="Chaudhuri R.R."/>
            <person name="La Ragione R."/>
            <person name="Hildebrand F."/>
            <person name="Pallen M.J."/>
        </authorList>
    </citation>
    <scope>NUCLEOTIDE SEQUENCE</scope>
    <source>
        <strain evidence="17">10406</strain>
    </source>
</reference>
<feature type="binding site" description="in other chain" evidence="15">
    <location>
        <begin position="134"/>
        <end position="136"/>
    </location>
    <ligand>
        <name>substrate</name>
        <note>ligand shared between dimeric partners</note>
    </ligand>
</feature>
<protein>
    <recommendedName>
        <fullName evidence="15">ATP-dependent 6-phosphofructokinase</fullName>
        <shortName evidence="15">ATP-PFK</shortName>
        <shortName evidence="15">Phosphofructokinase</shortName>
        <ecNumber evidence="15">2.7.1.11</ecNumber>
    </recommendedName>
    <alternativeName>
        <fullName evidence="15">Phosphohexokinase</fullName>
    </alternativeName>
</protein>
<evidence type="ECO:0000256" key="1">
    <source>
        <dbReference type="ARBA" id="ARBA00001946"/>
    </source>
</evidence>
<feature type="binding site" evidence="15">
    <location>
        <position position="111"/>
    </location>
    <ligand>
        <name>Mg(2+)</name>
        <dbReference type="ChEBI" id="CHEBI:18420"/>
        <note>catalytic</note>
    </ligand>
</feature>
<dbReference type="Gene3D" id="3.40.50.450">
    <property type="match status" value="1"/>
</dbReference>
<dbReference type="GO" id="GO:0006002">
    <property type="term" value="P:fructose 6-phosphate metabolic process"/>
    <property type="evidence" value="ECO:0007669"/>
    <property type="project" value="UniProtKB-UniRule"/>
</dbReference>
<feature type="binding site" evidence="15">
    <location>
        <begin position="29"/>
        <end position="33"/>
    </location>
    <ligand>
        <name>ADP</name>
        <dbReference type="ChEBI" id="CHEBI:456216"/>
        <note>allosteric activator; ligand shared between dimeric partners</note>
    </ligand>
</feature>
<feature type="binding site" evidence="15">
    <location>
        <position position="171"/>
    </location>
    <ligand>
        <name>substrate</name>
        <note>ligand shared between dimeric partners</note>
    </ligand>
</feature>
<feature type="binding site" description="in other chain" evidence="15">
    <location>
        <begin position="194"/>
        <end position="196"/>
    </location>
    <ligand>
        <name>ADP</name>
        <dbReference type="ChEBI" id="CHEBI:456216"/>
        <note>allosteric activator; ligand shared between dimeric partners</note>
    </ligand>
</feature>
<dbReference type="FunFam" id="3.40.50.460:FF:000002">
    <property type="entry name" value="ATP-dependent 6-phosphofructokinase"/>
    <property type="match status" value="1"/>
</dbReference>
<dbReference type="EC" id="2.7.1.11" evidence="15"/>
<dbReference type="GO" id="GO:0016208">
    <property type="term" value="F:AMP binding"/>
    <property type="evidence" value="ECO:0007669"/>
    <property type="project" value="TreeGrafter"/>
</dbReference>
<feature type="binding site" description="in other chain" evidence="15">
    <location>
        <begin position="259"/>
        <end position="262"/>
    </location>
    <ligand>
        <name>substrate</name>
        <note>ligand shared between dimeric partners</note>
    </ligand>
</feature>
<evidence type="ECO:0000313" key="18">
    <source>
        <dbReference type="Proteomes" id="UP000886857"/>
    </source>
</evidence>
<keyword evidence="12 15" id="KW-0460">Magnesium</keyword>
<feature type="binding site" description="in other chain" evidence="15">
    <location>
        <position position="231"/>
    </location>
    <ligand>
        <name>substrate</name>
        <note>ligand shared between dimeric partners</note>
    </ligand>
</feature>
<evidence type="ECO:0000256" key="12">
    <source>
        <dbReference type="ARBA" id="ARBA00022842"/>
    </source>
</evidence>
<feature type="binding site" evidence="15">
    <location>
        <position position="19"/>
    </location>
    <ligand>
        <name>ATP</name>
        <dbReference type="ChEBI" id="CHEBI:30616"/>
    </ligand>
</feature>
<evidence type="ECO:0000256" key="13">
    <source>
        <dbReference type="ARBA" id="ARBA00023152"/>
    </source>
</evidence>
<evidence type="ECO:0000256" key="2">
    <source>
        <dbReference type="ARBA" id="ARBA00002659"/>
    </source>
</evidence>
<keyword evidence="13 15" id="KW-0324">Glycolysis</keyword>
<keyword evidence="9 15" id="KW-0547">Nucleotide-binding</keyword>
<comment type="caution">
    <text evidence="15">Lacks conserved residue(s) required for the propagation of feature annotation.</text>
</comment>
<organism evidence="17 18">
    <name type="scientific">Candidatus Limadaptatus stercoripullorum</name>
    <dbReference type="NCBI Taxonomy" id="2840846"/>
    <lineage>
        <taxon>Bacteria</taxon>
        <taxon>Bacillati</taxon>
        <taxon>Bacillota</taxon>
        <taxon>Clostridia</taxon>
        <taxon>Eubacteriales</taxon>
        <taxon>Candidatus Limadaptatus</taxon>
    </lineage>
</organism>
<dbReference type="GO" id="GO:0070095">
    <property type="term" value="F:fructose-6-phosphate binding"/>
    <property type="evidence" value="ECO:0007669"/>
    <property type="project" value="TreeGrafter"/>
</dbReference>
<comment type="pathway">
    <text evidence="4 15">Carbohydrate degradation; glycolysis; D-glyceraldehyde 3-phosphate and glycerone phosphate from D-glucose: step 3/4.</text>
</comment>
<keyword evidence="8 15" id="KW-0479">Metal-binding</keyword>
<comment type="subcellular location">
    <subcellularLocation>
        <location evidence="3 15">Cytoplasm</location>
    </subcellularLocation>
</comment>
<evidence type="ECO:0000256" key="14">
    <source>
        <dbReference type="ARBA" id="ARBA00048070"/>
    </source>
</evidence>
<evidence type="ECO:0000256" key="6">
    <source>
        <dbReference type="ARBA" id="ARBA00022533"/>
    </source>
</evidence>
<evidence type="ECO:0000256" key="4">
    <source>
        <dbReference type="ARBA" id="ARBA00004679"/>
    </source>
</evidence>
<dbReference type="EMBL" id="DVOE01000042">
    <property type="protein sequence ID" value="HIU98755.1"/>
    <property type="molecule type" value="Genomic_DNA"/>
</dbReference>
<dbReference type="InterPro" id="IPR012003">
    <property type="entry name" value="ATP_PFK_prok-type"/>
</dbReference>
<comment type="similarity">
    <text evidence="15">Belongs to the phosphofructokinase type A (PFKA) family. ATP-dependent PFK group I subfamily. Prokaryotic clade 'B1' sub-subfamily.</text>
</comment>
<dbReference type="NCBIfam" id="NF002872">
    <property type="entry name" value="PRK03202.1"/>
    <property type="match status" value="1"/>
</dbReference>
<dbReference type="GO" id="GO:0005524">
    <property type="term" value="F:ATP binding"/>
    <property type="evidence" value="ECO:0007669"/>
    <property type="project" value="UniProtKB-UniRule"/>
</dbReference>
<feature type="domain" description="Phosphofructokinase" evidence="16">
    <location>
        <begin position="11"/>
        <end position="285"/>
    </location>
</feature>
<feature type="binding site" description="in other chain" evidence="15">
    <location>
        <position position="163"/>
    </location>
    <ligand>
        <name>ADP</name>
        <dbReference type="ChEBI" id="CHEBI:456216"/>
        <note>allosteric activator; ligand shared between dimeric partners</note>
    </ligand>
</feature>
<dbReference type="HAMAP" id="MF_00339">
    <property type="entry name" value="Phosphofructokinase_I_B1"/>
    <property type="match status" value="1"/>
</dbReference>
<evidence type="ECO:0000256" key="11">
    <source>
        <dbReference type="ARBA" id="ARBA00022840"/>
    </source>
</evidence>
<reference evidence="17" key="1">
    <citation type="submission" date="2020-10" db="EMBL/GenBank/DDBJ databases">
        <authorList>
            <person name="Gilroy R."/>
        </authorList>
    </citation>
    <scope>NUCLEOTIDE SEQUENCE</scope>
    <source>
        <strain evidence="17">10406</strain>
    </source>
</reference>
<evidence type="ECO:0000256" key="3">
    <source>
        <dbReference type="ARBA" id="ARBA00004496"/>
    </source>
</evidence>
<dbReference type="GO" id="GO:0042802">
    <property type="term" value="F:identical protein binding"/>
    <property type="evidence" value="ECO:0007669"/>
    <property type="project" value="TreeGrafter"/>
</dbReference>
<comment type="catalytic activity">
    <reaction evidence="14 15">
        <text>beta-D-fructose 6-phosphate + ATP = beta-D-fructose 1,6-bisphosphate + ADP + H(+)</text>
        <dbReference type="Rhea" id="RHEA:16109"/>
        <dbReference type="ChEBI" id="CHEBI:15378"/>
        <dbReference type="ChEBI" id="CHEBI:30616"/>
        <dbReference type="ChEBI" id="CHEBI:32966"/>
        <dbReference type="ChEBI" id="CHEBI:57634"/>
        <dbReference type="ChEBI" id="CHEBI:456216"/>
        <dbReference type="EC" id="2.7.1.11"/>
    </reaction>
</comment>
<evidence type="ECO:0000313" key="17">
    <source>
        <dbReference type="EMBL" id="HIU98755.1"/>
    </source>
</evidence>
<dbReference type="SUPFAM" id="SSF53784">
    <property type="entry name" value="Phosphofructokinase"/>
    <property type="match status" value="1"/>
</dbReference>
<name>A0A9D1NA35_9FIRM</name>
<keyword evidence="5 15" id="KW-0963">Cytoplasm</keyword>
<dbReference type="Gene3D" id="3.40.50.460">
    <property type="entry name" value="Phosphofructokinase domain"/>
    <property type="match status" value="1"/>
</dbReference>
<evidence type="ECO:0000256" key="9">
    <source>
        <dbReference type="ARBA" id="ARBA00022741"/>
    </source>
</evidence>
<dbReference type="AlphaFoldDB" id="A0A9D1NA35"/>
<evidence type="ECO:0000256" key="8">
    <source>
        <dbReference type="ARBA" id="ARBA00022723"/>
    </source>
</evidence>
<feature type="active site" description="Proton acceptor" evidence="15">
    <location>
        <position position="136"/>
    </location>
</feature>
<keyword evidence="11 15" id="KW-0067">ATP-binding</keyword>
<dbReference type="GO" id="GO:0003872">
    <property type="term" value="F:6-phosphofructokinase activity"/>
    <property type="evidence" value="ECO:0007669"/>
    <property type="project" value="UniProtKB-UniRule"/>
</dbReference>
<dbReference type="InterPro" id="IPR035966">
    <property type="entry name" value="PKF_sf"/>
</dbReference>
<feature type="binding site" description="in other chain" evidence="15">
    <location>
        <begin position="222"/>
        <end position="224"/>
    </location>
    <ligand>
        <name>ADP</name>
        <dbReference type="ChEBI" id="CHEBI:456216"/>
        <note>allosteric activator; ligand shared between dimeric partners</note>
    </ligand>
</feature>